<dbReference type="GO" id="GO:0006281">
    <property type="term" value="P:DNA repair"/>
    <property type="evidence" value="ECO:0007669"/>
    <property type="project" value="UniProtKB-KW"/>
</dbReference>
<dbReference type="GO" id="GO:0004518">
    <property type="term" value="F:nuclease activity"/>
    <property type="evidence" value="ECO:0007669"/>
    <property type="project" value="UniProtKB-KW"/>
</dbReference>
<keyword evidence="3" id="KW-0677">Repeat</keyword>
<keyword evidence="5" id="KW-0227">DNA damage</keyword>
<evidence type="ECO:0000256" key="5">
    <source>
        <dbReference type="ARBA" id="ARBA00022763"/>
    </source>
</evidence>
<dbReference type="GO" id="GO:0005737">
    <property type="term" value="C:cytoplasm"/>
    <property type="evidence" value="ECO:0007669"/>
    <property type="project" value="UniProtKB-SubCell"/>
</dbReference>
<comment type="caution">
    <text evidence="16">The sequence shown here is derived from an EMBL/GenBank/DDBJ whole genome shotgun (WGS) entry which is preliminary data.</text>
</comment>
<evidence type="ECO:0000256" key="6">
    <source>
        <dbReference type="ARBA" id="ARBA00022769"/>
    </source>
</evidence>
<keyword evidence="8" id="KW-0267">Excision nuclease</keyword>
<dbReference type="FunFam" id="1.20.1580.10:FF:000003">
    <property type="entry name" value="UvrABC system protein A"/>
    <property type="match status" value="1"/>
</dbReference>
<dbReference type="InterPro" id="IPR041102">
    <property type="entry name" value="UvrA_inter"/>
</dbReference>
<evidence type="ECO:0000259" key="15">
    <source>
        <dbReference type="PROSITE" id="PS50893"/>
    </source>
</evidence>
<reference evidence="16 17" key="1">
    <citation type="journal article" date="2015" name="Nature">
        <title>rRNA introns, odd ribosomes, and small enigmatic genomes across a large radiation of phyla.</title>
        <authorList>
            <person name="Brown C.T."/>
            <person name="Hug L.A."/>
            <person name="Thomas B.C."/>
            <person name="Sharon I."/>
            <person name="Castelle C.J."/>
            <person name="Singh A."/>
            <person name="Wilkins M.J."/>
            <person name="Williams K.H."/>
            <person name="Banfield J.F."/>
        </authorList>
    </citation>
    <scope>NUCLEOTIDE SEQUENCE [LARGE SCALE GENOMIC DNA]</scope>
</reference>
<comment type="subcellular location">
    <subcellularLocation>
        <location evidence="1">Cytoplasm</location>
    </subcellularLocation>
</comment>
<dbReference type="InterPro" id="IPR003439">
    <property type="entry name" value="ABC_transporter-like_ATP-bd"/>
</dbReference>
<evidence type="ECO:0000256" key="8">
    <source>
        <dbReference type="ARBA" id="ARBA00022881"/>
    </source>
</evidence>
<keyword evidence="11" id="KW-0742">SOS response</keyword>
<dbReference type="Pfam" id="PF17760">
    <property type="entry name" value="UvrA_inter"/>
    <property type="match status" value="1"/>
</dbReference>
<protein>
    <recommendedName>
        <fullName evidence="13">UvrABC system protein A</fullName>
    </recommendedName>
    <alternativeName>
        <fullName evidence="14">Excinuclease ABC subunit A</fullName>
    </alternativeName>
</protein>
<dbReference type="CDD" id="cd03270">
    <property type="entry name" value="ABC_UvrA_I"/>
    <property type="match status" value="1"/>
</dbReference>
<keyword evidence="7" id="KW-0067">ATP-binding</keyword>
<evidence type="ECO:0000256" key="12">
    <source>
        <dbReference type="ARBA" id="ARBA00038000"/>
    </source>
</evidence>
<evidence type="ECO:0000256" key="10">
    <source>
        <dbReference type="ARBA" id="ARBA00023204"/>
    </source>
</evidence>
<dbReference type="EMBL" id="LBSX01000011">
    <property type="protein sequence ID" value="KKQ27314.1"/>
    <property type="molecule type" value="Genomic_DNA"/>
</dbReference>
<comment type="similarity">
    <text evidence="12">Belongs to the ABC transporter superfamily. UvrA family.</text>
</comment>
<dbReference type="GO" id="GO:0009432">
    <property type="term" value="P:SOS response"/>
    <property type="evidence" value="ECO:0007669"/>
    <property type="project" value="UniProtKB-KW"/>
</dbReference>
<dbReference type="PROSITE" id="PS50893">
    <property type="entry name" value="ABC_TRANSPORTER_2"/>
    <property type="match status" value="1"/>
</dbReference>
<dbReference type="Gene3D" id="3.30.190.20">
    <property type="match status" value="1"/>
</dbReference>
<evidence type="ECO:0000256" key="2">
    <source>
        <dbReference type="ARBA" id="ARBA00022490"/>
    </source>
</evidence>
<accession>A0A0G0IT31</accession>
<dbReference type="PROSITE" id="PS00211">
    <property type="entry name" value="ABC_TRANSPORTER_1"/>
    <property type="match status" value="2"/>
</dbReference>
<dbReference type="Proteomes" id="UP000034849">
    <property type="component" value="Unassembled WGS sequence"/>
</dbReference>
<dbReference type="InterPro" id="IPR017871">
    <property type="entry name" value="ABC_transporter-like_CS"/>
</dbReference>
<dbReference type="Gene3D" id="1.20.1580.10">
    <property type="entry name" value="ABC transporter ATPase like domain"/>
    <property type="match status" value="1"/>
</dbReference>
<dbReference type="CDD" id="cd03271">
    <property type="entry name" value="ABC_UvrA_II"/>
    <property type="match status" value="1"/>
</dbReference>
<evidence type="ECO:0000313" key="16">
    <source>
        <dbReference type="EMBL" id="KKQ27314.1"/>
    </source>
</evidence>
<keyword evidence="6" id="KW-0228">DNA excision</keyword>
<organism evidence="16 17">
    <name type="scientific">Candidatus Magasanikbacteria bacterium GW2011_GWC2_37_14</name>
    <dbReference type="NCBI Taxonomy" id="1619046"/>
    <lineage>
        <taxon>Bacteria</taxon>
        <taxon>Candidatus Magasanikiibacteriota</taxon>
    </lineage>
</organism>
<evidence type="ECO:0000256" key="4">
    <source>
        <dbReference type="ARBA" id="ARBA00022741"/>
    </source>
</evidence>
<dbReference type="STRING" id="1619046.US42_C0011G0052"/>
<dbReference type="PANTHER" id="PTHR43152:SF3">
    <property type="entry name" value="UVRABC SYSTEM PROTEIN A"/>
    <property type="match status" value="1"/>
</dbReference>
<keyword evidence="4" id="KW-0547">Nucleotide-binding</keyword>
<dbReference type="PANTHER" id="PTHR43152">
    <property type="entry name" value="UVRABC SYSTEM PROTEIN A"/>
    <property type="match status" value="1"/>
</dbReference>
<dbReference type="Gene3D" id="3.40.50.300">
    <property type="entry name" value="P-loop containing nucleotide triphosphate hydrolases"/>
    <property type="match status" value="3"/>
</dbReference>
<evidence type="ECO:0000256" key="9">
    <source>
        <dbReference type="ARBA" id="ARBA00023125"/>
    </source>
</evidence>
<dbReference type="GO" id="GO:0003677">
    <property type="term" value="F:DNA binding"/>
    <property type="evidence" value="ECO:0007669"/>
    <property type="project" value="UniProtKB-KW"/>
</dbReference>
<name>A0A0G0IT31_9BACT</name>
<dbReference type="GO" id="GO:0016887">
    <property type="term" value="F:ATP hydrolysis activity"/>
    <property type="evidence" value="ECO:0007669"/>
    <property type="project" value="InterPro"/>
</dbReference>
<sequence>MTVVMQNKIIIKGAREHNLKNVDLELPRNKMIVFTGLSGSGKSSLAFDTIFAEGQRRYIESLSAYARQFLGGMQKPDVDEITGLSPAISIDQKAHSANPRSTVATITEIYDYLRVLYARIGEPHCPLCGTKIEKMTTDEMVERISASLRGSAGEVLTKQSQTKKGIATPRSSEARNDSELIILAPVVRGRKGEYYQMLYDLYNSGFLEVRVDGKMKSLKERIVLVKDKKHTIEVVVDRLVIPSEPTGDEESLSKATAIALKKDSSKDDLKPKEKGSLASSLEIIGRLAEAVETAVGLSKGLCTIIYPFDSAQGKPKEQIFSTEYSCPNDGFSFPEIEPRLFSFNSPYGYCEHCTGLGTKELFSEEVCPKCLGKRLNENALSVKVNEKNIFEVTSLPIAEAREFFAETEINLPPREQEIAGAVLKEIANRLQFMYDVGLHYLTLNRRAGTLSGGEAQRIRLASQVGTKLVGALYVLDEPTIGLHQKDNDRLVKTLRNLCDVGNTIIVVEHDEDTILASDWVVDFGPGAGKHGGEIVYSGTKENLISVIPAKAGILQTKKDPRLRGDDAIDCKIFGDPAKSLTGKYLRREIKIPIPEKRRKVDAATPKLKIKGATEHNLKNISVEIPLRRFVCLTGVSGSGKSTLMHDILYKEINNRLFRMHKPVGEHKSLTGTEYLDRMITIDQSSIGRTPRSNPATYTKAYDHIRELFAETPEARMKGFKSGRFSFNVSGGRCENCSGRGTLEIEMHFLPSVEIVCDICKGKRFNQETLDIYFKEKNIAEVLAMTIEDAEEFFKDIPMIYDKLKILNEVGLDYLTLGQSATTLSGGEAQRIKLSRELAKHGTTKTLYLLDEPTTGLHYEDVKKLLVVLERLVNQGNTVMVIEHNLDVIKCADWIIDLGPEGGDKGGELVATGTPEEVSCKKGSYTGEYLKRVL</sequence>
<evidence type="ECO:0000256" key="1">
    <source>
        <dbReference type="ARBA" id="ARBA00004496"/>
    </source>
</evidence>
<evidence type="ECO:0000256" key="14">
    <source>
        <dbReference type="ARBA" id="ARBA00042156"/>
    </source>
</evidence>
<dbReference type="PATRIC" id="fig|1619046.3.peg.771"/>
<keyword evidence="10" id="KW-0234">DNA repair</keyword>
<feature type="domain" description="ABC transporter" evidence="15">
    <location>
        <begin position="597"/>
        <end position="930"/>
    </location>
</feature>
<evidence type="ECO:0000256" key="13">
    <source>
        <dbReference type="ARBA" id="ARBA00039316"/>
    </source>
</evidence>
<dbReference type="AlphaFoldDB" id="A0A0G0IT31"/>
<dbReference type="SUPFAM" id="SSF52540">
    <property type="entry name" value="P-loop containing nucleoside triphosphate hydrolases"/>
    <property type="match status" value="2"/>
</dbReference>
<keyword evidence="9" id="KW-0238">DNA-binding</keyword>
<proteinExistence type="inferred from homology"/>
<evidence type="ECO:0000256" key="11">
    <source>
        <dbReference type="ARBA" id="ARBA00023236"/>
    </source>
</evidence>
<dbReference type="GO" id="GO:0005524">
    <property type="term" value="F:ATP binding"/>
    <property type="evidence" value="ECO:0007669"/>
    <property type="project" value="UniProtKB-KW"/>
</dbReference>
<keyword evidence="2" id="KW-0963">Cytoplasm</keyword>
<evidence type="ECO:0000256" key="7">
    <source>
        <dbReference type="ARBA" id="ARBA00022840"/>
    </source>
</evidence>
<evidence type="ECO:0000256" key="3">
    <source>
        <dbReference type="ARBA" id="ARBA00022737"/>
    </source>
</evidence>
<evidence type="ECO:0000313" key="17">
    <source>
        <dbReference type="Proteomes" id="UP000034849"/>
    </source>
</evidence>
<dbReference type="InterPro" id="IPR027417">
    <property type="entry name" value="P-loop_NTPase"/>
</dbReference>
<gene>
    <name evidence="16" type="ORF">US42_C0011G0052</name>
</gene>